<evidence type="ECO:0000313" key="2">
    <source>
        <dbReference type="Proteomes" id="UP000308430"/>
    </source>
</evidence>
<gene>
    <name evidence="1" type="ORF">E6C76_12370</name>
</gene>
<accession>A0A4S4AYG3</accession>
<dbReference type="EMBL" id="SSOC01000004">
    <property type="protein sequence ID" value="THF65010.1"/>
    <property type="molecule type" value="Genomic_DNA"/>
</dbReference>
<keyword evidence="2" id="KW-1185">Reference proteome</keyword>
<reference evidence="1 2" key="1">
    <citation type="submission" date="2019-04" db="EMBL/GenBank/DDBJ databases">
        <title>Azoarcus nasutitermitis sp. nov. isolated from termite nest.</title>
        <authorList>
            <person name="Lin S.-Y."/>
            <person name="Hameed A."/>
            <person name="Hsu Y.-H."/>
            <person name="Young C.-C."/>
        </authorList>
    </citation>
    <scope>NUCLEOTIDE SEQUENCE [LARGE SCALE GENOMIC DNA]</scope>
    <source>
        <strain evidence="1 2">CC-YHH838</strain>
    </source>
</reference>
<name>A0A4S4AYG3_9RHOO</name>
<dbReference type="RefSeq" id="WP_136348703.1">
    <property type="nucleotide sequence ID" value="NZ_SSOC01000004.1"/>
</dbReference>
<dbReference type="AlphaFoldDB" id="A0A4S4AYG3"/>
<sequence>MTAAAIRLKLPQQRVTLKNLKVAEFASEETLCFTATVLFDGQAIAYAKNDGQGGQTIVWPCVLGEPIREQIRQAAAYAESLPPEVTDYPDPNDDSRRLTIDITLDYLVDPLAETMHAERKIRSAFQRDIGNKVLFVKDGKLLFVKGAKLKAIADKPAYFASLRARQDKPIVILAELRADEAFALWQQHVVKDDPS</sequence>
<protein>
    <submittedName>
        <fullName evidence="1">Uncharacterized protein</fullName>
    </submittedName>
</protein>
<dbReference type="Proteomes" id="UP000308430">
    <property type="component" value="Unassembled WGS sequence"/>
</dbReference>
<organism evidence="1 2">
    <name type="scientific">Pseudothauera nasutitermitis</name>
    <dbReference type="NCBI Taxonomy" id="2565930"/>
    <lineage>
        <taxon>Bacteria</taxon>
        <taxon>Pseudomonadati</taxon>
        <taxon>Pseudomonadota</taxon>
        <taxon>Betaproteobacteria</taxon>
        <taxon>Rhodocyclales</taxon>
        <taxon>Zoogloeaceae</taxon>
        <taxon>Pseudothauera</taxon>
    </lineage>
</organism>
<evidence type="ECO:0000313" key="1">
    <source>
        <dbReference type="EMBL" id="THF65010.1"/>
    </source>
</evidence>
<proteinExistence type="predicted"/>
<comment type="caution">
    <text evidence="1">The sequence shown here is derived from an EMBL/GenBank/DDBJ whole genome shotgun (WGS) entry which is preliminary data.</text>
</comment>
<dbReference type="OrthoDB" id="8809001at2"/>